<proteinExistence type="predicted"/>
<name>A0A2V3PUB8_9BACT</name>
<dbReference type="AlphaFoldDB" id="A0A2V3PUB8"/>
<comment type="caution">
    <text evidence="1">The sequence shown here is derived from an EMBL/GenBank/DDBJ whole genome shotgun (WGS) entry which is preliminary data.</text>
</comment>
<keyword evidence="2" id="KW-1185">Reference proteome</keyword>
<protein>
    <submittedName>
        <fullName evidence="1">Uncharacterized protein</fullName>
    </submittedName>
</protein>
<reference evidence="1 2" key="1">
    <citation type="submission" date="2018-03" db="EMBL/GenBank/DDBJ databases">
        <title>Genomic Encyclopedia of Archaeal and Bacterial Type Strains, Phase II (KMG-II): from individual species to whole genera.</title>
        <authorList>
            <person name="Goeker M."/>
        </authorList>
    </citation>
    <scope>NUCLEOTIDE SEQUENCE [LARGE SCALE GENOMIC DNA]</scope>
    <source>
        <strain evidence="1 2">DSM 100214</strain>
    </source>
</reference>
<dbReference type="RefSeq" id="WP_110309175.1">
    <property type="nucleotide sequence ID" value="NZ_QICL01000001.1"/>
</dbReference>
<evidence type="ECO:0000313" key="1">
    <source>
        <dbReference type="EMBL" id="PXV69223.1"/>
    </source>
</evidence>
<accession>A0A2V3PUB8</accession>
<dbReference type="Proteomes" id="UP000247973">
    <property type="component" value="Unassembled WGS sequence"/>
</dbReference>
<organism evidence="1 2">
    <name type="scientific">Dysgonomonas alginatilytica</name>
    <dbReference type="NCBI Taxonomy" id="1605892"/>
    <lineage>
        <taxon>Bacteria</taxon>
        <taxon>Pseudomonadati</taxon>
        <taxon>Bacteroidota</taxon>
        <taxon>Bacteroidia</taxon>
        <taxon>Bacteroidales</taxon>
        <taxon>Dysgonomonadaceae</taxon>
        <taxon>Dysgonomonas</taxon>
    </lineage>
</organism>
<sequence length="64" mass="7379">MAKKKYEIDINIGGRKELKETIKDIETLDENIMASKFSSKLAKMFGSASDSIKGFCNFHKHYYQ</sequence>
<evidence type="ECO:0000313" key="2">
    <source>
        <dbReference type="Proteomes" id="UP000247973"/>
    </source>
</evidence>
<dbReference type="EMBL" id="QICL01000001">
    <property type="protein sequence ID" value="PXV69223.1"/>
    <property type="molecule type" value="Genomic_DNA"/>
</dbReference>
<gene>
    <name evidence="1" type="ORF">CLV62_101492</name>
</gene>